<dbReference type="PANTHER" id="PTHR45830">
    <property type="entry name" value="SERPENTINE RECEPTOR, CLASS I"/>
    <property type="match status" value="1"/>
</dbReference>
<comment type="caution">
    <text evidence="2">The sequence shown here is derived from an EMBL/GenBank/DDBJ whole genome shotgun (WGS) entry which is preliminary data.</text>
</comment>
<evidence type="ECO:0000313" key="2">
    <source>
        <dbReference type="EMBL" id="CAI5453166.1"/>
    </source>
</evidence>
<keyword evidence="1" id="KW-0472">Membrane</keyword>
<dbReference type="PANTHER" id="PTHR45830:SF15">
    <property type="entry name" value="SERPENTINE RECEPTOR, CLASS I"/>
    <property type="match status" value="1"/>
</dbReference>
<dbReference type="AlphaFoldDB" id="A0A9P1IYR5"/>
<feature type="transmembrane region" description="Helical" evidence="1">
    <location>
        <begin position="48"/>
        <end position="68"/>
    </location>
</feature>
<keyword evidence="1" id="KW-1133">Transmembrane helix</keyword>
<dbReference type="OrthoDB" id="5852718at2759"/>
<organism evidence="2 3">
    <name type="scientific">Caenorhabditis angaria</name>
    <dbReference type="NCBI Taxonomy" id="860376"/>
    <lineage>
        <taxon>Eukaryota</taxon>
        <taxon>Metazoa</taxon>
        <taxon>Ecdysozoa</taxon>
        <taxon>Nematoda</taxon>
        <taxon>Chromadorea</taxon>
        <taxon>Rhabditida</taxon>
        <taxon>Rhabditina</taxon>
        <taxon>Rhabditomorpha</taxon>
        <taxon>Rhabditoidea</taxon>
        <taxon>Rhabditidae</taxon>
        <taxon>Peloderinae</taxon>
        <taxon>Caenorhabditis</taxon>
    </lineage>
</organism>
<reference evidence="2" key="1">
    <citation type="submission" date="2022-11" db="EMBL/GenBank/DDBJ databases">
        <authorList>
            <person name="Kikuchi T."/>
        </authorList>
    </citation>
    <scope>NUCLEOTIDE SEQUENCE</scope>
    <source>
        <strain evidence="2">PS1010</strain>
    </source>
</reference>
<evidence type="ECO:0000313" key="3">
    <source>
        <dbReference type="Proteomes" id="UP001152747"/>
    </source>
</evidence>
<dbReference type="Pfam" id="PF10327">
    <property type="entry name" value="7TM_GPCR_Sri"/>
    <property type="match status" value="1"/>
</dbReference>
<dbReference type="Proteomes" id="UP001152747">
    <property type="component" value="Unassembled WGS sequence"/>
</dbReference>
<sequence>MSLNNLLFDIPLWYICSFHILGTLSILLNTFGMYLLIYKTDKMDKYKIYLFAFQFMTTIVDLTISFAVQPVSLLPIWAAHTSTGLLWKLFKVSPHIALLFLLVTLELQIVTLVLCFVKKHESITLIEFV</sequence>
<dbReference type="InterPro" id="IPR019429">
    <property type="entry name" value="7TM_GPCR_serpentine_rcpt_Sri"/>
</dbReference>
<proteinExistence type="predicted"/>
<evidence type="ECO:0000256" key="1">
    <source>
        <dbReference type="SAM" id="Phobius"/>
    </source>
</evidence>
<keyword evidence="3" id="KW-1185">Reference proteome</keyword>
<accession>A0A9P1IYR5</accession>
<gene>
    <name evidence="2" type="ORF">CAMP_LOCUS15803</name>
</gene>
<dbReference type="EMBL" id="CANHGI010000005">
    <property type="protein sequence ID" value="CAI5453166.1"/>
    <property type="molecule type" value="Genomic_DNA"/>
</dbReference>
<name>A0A9P1IYR5_9PELO</name>
<feature type="transmembrane region" description="Helical" evidence="1">
    <location>
        <begin position="96"/>
        <end position="117"/>
    </location>
</feature>
<keyword evidence="1" id="KW-0812">Transmembrane</keyword>
<protein>
    <submittedName>
        <fullName evidence="2">Uncharacterized protein</fullName>
    </submittedName>
</protein>
<feature type="transmembrane region" description="Helical" evidence="1">
    <location>
        <begin position="12"/>
        <end position="36"/>
    </location>
</feature>